<feature type="region of interest" description="Disordered" evidence="1">
    <location>
        <begin position="176"/>
        <end position="219"/>
    </location>
</feature>
<dbReference type="InterPro" id="IPR016031">
    <property type="entry name" value="Trp_RNA-bd_attenuator-like_dom"/>
</dbReference>
<dbReference type="PANTHER" id="PTHR43657:SF1">
    <property type="entry name" value="ALTERED INHERITANCE OF MITOCHONDRIA PROTEIN 24, MITOCHONDRIAL"/>
    <property type="match status" value="1"/>
</dbReference>
<evidence type="ECO:0000259" key="2">
    <source>
        <dbReference type="Pfam" id="PF02342"/>
    </source>
</evidence>
<proteinExistence type="predicted"/>
<dbReference type="SUPFAM" id="SSF51219">
    <property type="entry name" value="TRAP-like"/>
    <property type="match status" value="1"/>
</dbReference>
<accession>L0GU82</accession>
<dbReference type="PANTHER" id="PTHR43657">
    <property type="entry name" value="TRYPTOPHAN RNA-BINDING ATTENUATOR PROTEIN-LIKE PROTEIN"/>
    <property type="match status" value="1"/>
</dbReference>
<dbReference type="AlphaFoldDB" id="L0GU82"/>
<dbReference type="eggNOG" id="COG2013">
    <property type="taxonomic scope" value="Bacteria"/>
</dbReference>
<evidence type="ECO:0000313" key="3">
    <source>
        <dbReference type="EMBL" id="AGA89526.1"/>
    </source>
</evidence>
<dbReference type="eggNOG" id="COG2310">
    <property type="taxonomic scope" value="Bacteria"/>
</dbReference>
<name>L0GU82_9GAMM</name>
<dbReference type="CDD" id="cd06974">
    <property type="entry name" value="TerD_like"/>
    <property type="match status" value="1"/>
</dbReference>
<dbReference type="STRING" id="765912.Thimo_0687"/>
<dbReference type="RefSeq" id="WP_015279673.1">
    <property type="nucleotide sequence ID" value="NC_019940.1"/>
</dbReference>
<dbReference type="Pfam" id="PF02342">
    <property type="entry name" value="TerD"/>
    <property type="match status" value="1"/>
</dbReference>
<evidence type="ECO:0000313" key="4">
    <source>
        <dbReference type="Proteomes" id="UP000010816"/>
    </source>
</evidence>
<dbReference type="Gene3D" id="2.60.60.30">
    <property type="entry name" value="sav2460 like domains"/>
    <property type="match status" value="1"/>
</dbReference>
<evidence type="ECO:0000256" key="1">
    <source>
        <dbReference type="SAM" id="MobiDB-lite"/>
    </source>
</evidence>
<feature type="compositionally biased region" description="Low complexity" evidence="1">
    <location>
        <begin position="191"/>
        <end position="207"/>
    </location>
</feature>
<sequence>MTTEIQPGGNLRLPTAGTVLIDIRWDPQRPGGQEVEACAFLLDGERRIGGDDDFVFYNNPSTRGGAVALSGSGAHRTLSVDPQALPDAVARVAICLSLLGETNFAQASLIEMRLRDAAGSEFALFRPATSGMAEAALILGEVYRYQGLWKFRAIAQGFAGGLGPLAEHFGVDIADDEPASSASPAQPPATPASAPRAAPALTKAPATGVMPTGSETRHSDAGDLSYEILYRDAYALARVDLPRGRRLKAQGDAMVAMSPTIAVEGTLSGGLLGGLGRLLSGESLFLQTLSAGRGPGAVYLAPASPGDIAAVEVRPGDGLVIQRGGFLACTEGVEVGTQVQNIAEGLFSGEGFFVLKAHGEGLVLLESFGAIHELNLAVGEQKIVDNGHLVAWSQAMHYDLELGSRGLVAAFTSGEKIVCRFHGPGRILVQTRQPQQFGRWISQLLPG</sequence>
<keyword evidence="4" id="KW-1185">Reference proteome</keyword>
<dbReference type="Gene3D" id="3.60.160.10">
    <property type="entry name" value="Mitochondrial biogenesis AIM24"/>
    <property type="match status" value="1"/>
</dbReference>
<protein>
    <submittedName>
        <fullName evidence="3">TIGR00266 family protein</fullName>
    </submittedName>
</protein>
<feature type="domain" description="TerD" evidence="2">
    <location>
        <begin position="1"/>
        <end position="169"/>
    </location>
</feature>
<reference evidence="3 4" key="1">
    <citation type="submission" date="2011-09" db="EMBL/GenBank/DDBJ databases">
        <title>Complete sequence of chromosome of Thioflavicoccus mobilis 8321.</title>
        <authorList>
            <consortium name="US DOE Joint Genome Institute"/>
            <person name="Lucas S."/>
            <person name="Han J."/>
            <person name="Lapidus A."/>
            <person name="Cheng J.-F."/>
            <person name="Goodwin L."/>
            <person name="Pitluck S."/>
            <person name="Peters L."/>
            <person name="Ovchinnikova G."/>
            <person name="Lu M."/>
            <person name="Detter J.C."/>
            <person name="Han C."/>
            <person name="Tapia R."/>
            <person name="Land M."/>
            <person name="Hauser L."/>
            <person name="Kyrpides N."/>
            <person name="Ivanova N."/>
            <person name="Pagani I."/>
            <person name="Vogl K."/>
            <person name="Liu Z."/>
            <person name="Imhoff J."/>
            <person name="Thiel V."/>
            <person name="Frigaard N.-U."/>
            <person name="Bryant D."/>
            <person name="Woyke T."/>
        </authorList>
    </citation>
    <scope>NUCLEOTIDE SEQUENCE [LARGE SCALE GENOMIC DNA]</scope>
    <source>
        <strain evidence="3 4">8321</strain>
    </source>
</reference>
<dbReference type="Pfam" id="PF01987">
    <property type="entry name" value="AIM24"/>
    <property type="match status" value="1"/>
</dbReference>
<gene>
    <name evidence="3" type="ORF">Thimo_0687</name>
</gene>
<dbReference type="InterPro" id="IPR002838">
    <property type="entry name" value="AIM24"/>
</dbReference>
<dbReference type="InterPro" id="IPR036983">
    <property type="entry name" value="AIM24_sf"/>
</dbReference>
<dbReference type="InterPro" id="IPR003325">
    <property type="entry name" value="TerD"/>
</dbReference>
<organism evidence="3 4">
    <name type="scientific">Thioflavicoccus mobilis 8321</name>
    <dbReference type="NCBI Taxonomy" id="765912"/>
    <lineage>
        <taxon>Bacteria</taxon>
        <taxon>Pseudomonadati</taxon>
        <taxon>Pseudomonadota</taxon>
        <taxon>Gammaproteobacteria</taxon>
        <taxon>Chromatiales</taxon>
        <taxon>Chromatiaceae</taxon>
        <taxon>Thioflavicoccus</taxon>
    </lineage>
</organism>
<dbReference type="OrthoDB" id="9779518at2"/>
<dbReference type="KEGG" id="tmb:Thimo_0687"/>
<dbReference type="EMBL" id="CP003051">
    <property type="protein sequence ID" value="AGA89526.1"/>
    <property type="molecule type" value="Genomic_DNA"/>
</dbReference>
<dbReference type="Proteomes" id="UP000010816">
    <property type="component" value="Chromosome"/>
</dbReference>
<dbReference type="NCBIfam" id="TIGR00266">
    <property type="entry name" value="TIGR00266 family protein"/>
    <property type="match status" value="1"/>
</dbReference>
<dbReference type="HOGENOM" id="CLU_589163_0_0_6"/>